<evidence type="ECO:0000256" key="11">
    <source>
        <dbReference type="ARBA" id="ARBA00054529"/>
    </source>
</evidence>
<dbReference type="GO" id="GO:0008241">
    <property type="term" value="F:peptidyl-dipeptidase activity"/>
    <property type="evidence" value="ECO:0007669"/>
    <property type="project" value="UniProtKB-EC"/>
</dbReference>
<dbReference type="RefSeq" id="WP_092404160.1">
    <property type="nucleotide sequence ID" value="NZ_FOVF01000002.1"/>
</dbReference>
<dbReference type="FunFam" id="1.10.1370.40:FF:000001">
    <property type="entry name" value="Dipeptidyl carboxypeptidase II"/>
    <property type="match status" value="1"/>
</dbReference>
<dbReference type="GO" id="GO:0004222">
    <property type="term" value="F:metalloendopeptidase activity"/>
    <property type="evidence" value="ECO:0007669"/>
    <property type="project" value="InterPro"/>
</dbReference>
<evidence type="ECO:0000256" key="9">
    <source>
        <dbReference type="ARBA" id="ARBA00023049"/>
    </source>
</evidence>
<evidence type="ECO:0000256" key="6">
    <source>
        <dbReference type="ARBA" id="ARBA00022723"/>
    </source>
</evidence>
<dbReference type="CDD" id="cd06456">
    <property type="entry name" value="M3A_DCP"/>
    <property type="match status" value="1"/>
</dbReference>
<dbReference type="InterPro" id="IPR024079">
    <property type="entry name" value="MetalloPept_cat_dom_sf"/>
</dbReference>
<evidence type="ECO:0000256" key="1">
    <source>
        <dbReference type="ARBA" id="ARBA00004496"/>
    </source>
</evidence>
<keyword evidence="6 15" id="KW-0479">Metal-binding</keyword>
<evidence type="ECO:0000256" key="7">
    <source>
        <dbReference type="ARBA" id="ARBA00022801"/>
    </source>
</evidence>
<dbReference type="PANTHER" id="PTHR43660:SF1">
    <property type="entry name" value="DIPEPTIDYL CARBOXYPEPTIDASE"/>
    <property type="match status" value="1"/>
</dbReference>
<evidence type="ECO:0000256" key="8">
    <source>
        <dbReference type="ARBA" id="ARBA00022833"/>
    </source>
</evidence>
<dbReference type="PANTHER" id="PTHR43660">
    <property type="entry name" value="DIPEPTIDYL CARBOXYPEPTIDASE"/>
    <property type="match status" value="1"/>
</dbReference>
<evidence type="ECO:0000313" key="18">
    <source>
        <dbReference type="EMBL" id="SFM99515.1"/>
    </source>
</evidence>
<dbReference type="AlphaFoldDB" id="A0A1I4VEC4"/>
<reference evidence="18 19" key="1">
    <citation type="submission" date="2016-10" db="EMBL/GenBank/DDBJ databases">
        <authorList>
            <person name="de Groot N.N."/>
        </authorList>
    </citation>
    <scope>NUCLEOTIDE SEQUENCE [LARGE SCALE GENOMIC DNA]</scope>
    <source>
        <strain evidence="18 19">CGMCC 1.7659</strain>
    </source>
</reference>
<keyword evidence="5 15" id="KW-0645">Protease</keyword>
<dbReference type="InterPro" id="IPR024077">
    <property type="entry name" value="Neurolysin/TOP_dom2"/>
</dbReference>
<proteinExistence type="inferred from homology"/>
<keyword evidence="19" id="KW-1185">Reference proteome</keyword>
<dbReference type="Gene3D" id="3.40.390.10">
    <property type="entry name" value="Collagenase (Catalytic Domain)"/>
    <property type="match status" value="1"/>
</dbReference>
<evidence type="ECO:0000256" key="5">
    <source>
        <dbReference type="ARBA" id="ARBA00022670"/>
    </source>
</evidence>
<comment type="catalytic activity">
    <reaction evidence="10">
        <text>Hydrolysis of unblocked, C-terminal dipeptides from oligopeptides, with broad specificity. Does not hydrolyze bonds in which P1' is Pro, or both P1 and P1' are Gly.</text>
        <dbReference type="EC" id="3.4.15.5"/>
    </reaction>
</comment>
<keyword evidence="16" id="KW-0732">Signal</keyword>
<dbReference type="InterPro" id="IPR001567">
    <property type="entry name" value="Pept_M3A_M3B_dom"/>
</dbReference>
<comment type="subcellular location">
    <subcellularLocation>
        <location evidence="1">Cytoplasm</location>
    </subcellularLocation>
</comment>
<dbReference type="InterPro" id="IPR045090">
    <property type="entry name" value="Pept_M3A_M3B"/>
</dbReference>
<protein>
    <recommendedName>
        <fullName evidence="13">Dipeptidyl carboxypeptidase</fullName>
        <ecNumber evidence="12">3.4.15.5</ecNumber>
    </recommendedName>
    <alternativeName>
        <fullName evidence="14">Peptidyl-dipeptidase Dcp</fullName>
    </alternativeName>
</protein>
<evidence type="ECO:0000256" key="13">
    <source>
        <dbReference type="ARBA" id="ARBA00070755"/>
    </source>
</evidence>
<keyword evidence="3" id="KW-0963">Cytoplasm</keyword>
<sequence>MFRSALAAALVVALAACSSPSTETAPQQAAAPAPAKEAAPVNALLVPSALPMQAPPFDKIQDADYQPAIEEGMKQQLAQIEVIANNTEAPTFDNTFLEMEKSGELLTRSVRIFFALVQANTNDTLQAAQVALAPKLAEHSDAIHLNAKLFQRVKAIYDARESSGLDDMQKRLVEKTYTDFVRAGAQLSDEDQTKLRALNKEESTLSTEFQNKLLAGTNAAAVEVDDKAQLDGLGEGGIAAAADAAKERKLGDGKYLLTLQNTTQQPVLGSLTNRDLRLKVLEASETRTSRGDDNDTRKTIQRLAQLRAERAKLLGYPNFAAYSLADQMAETPEHAIKLMTDMVPAATARARSEADKIQKVIDAQKGGFKLTAADWDLYADQVRKAEYDLDEAAIKPYFELNRVLNDGVFFAANQLYGLTFKERHDLPVYQPDVRVFDVFDADGKQLALFYADYYKRPSKSGGAWMDVFVEQNGLTGTQPVVFNVCNFTKPADGQPALLSFDDVTTMFHEFGHALHGMFSNVKYPSIAGTNTSRDFVEFPSQFNENWALEPTVFANYAKHNETGEPMPQELVDKIVKARAFNQGYATVEYLAAALLDQAWHGLSADAPQQDVDKFETDALKNYKIDMAEVPPRYKTPYFAHIWGGGYSAGYYAYLWSEVLDHDAFQWFKEHGGMSRENGQTFRDQVLSRGNSEELAKMYREFRGKDPSVEPLLEFRGLK</sequence>
<accession>A0A1I4VEC4</accession>
<dbReference type="EC" id="3.4.15.5" evidence="12"/>
<comment type="function">
    <text evidence="11">Removes dipeptides from the C-termini of N-blocked tripeptides, tetrapeptides and larger peptides.</text>
</comment>
<keyword evidence="8 15" id="KW-0862">Zinc</keyword>
<dbReference type="FunFam" id="3.40.390.10:FF:000009">
    <property type="entry name" value="Oligopeptidase A"/>
    <property type="match status" value="1"/>
</dbReference>
<name>A0A1I4VEC4_9GAMM</name>
<dbReference type="Gene3D" id="1.10.1370.10">
    <property type="entry name" value="Neurolysin, domain 3"/>
    <property type="match status" value="1"/>
</dbReference>
<evidence type="ECO:0000256" key="4">
    <source>
        <dbReference type="ARBA" id="ARBA00022645"/>
    </source>
</evidence>
<keyword evidence="4" id="KW-0121">Carboxypeptidase</keyword>
<organism evidence="18 19">
    <name type="scientific">Dokdonella immobilis</name>
    <dbReference type="NCBI Taxonomy" id="578942"/>
    <lineage>
        <taxon>Bacteria</taxon>
        <taxon>Pseudomonadati</taxon>
        <taxon>Pseudomonadota</taxon>
        <taxon>Gammaproteobacteria</taxon>
        <taxon>Lysobacterales</taxon>
        <taxon>Rhodanobacteraceae</taxon>
        <taxon>Dokdonella</taxon>
    </lineage>
</organism>
<evidence type="ECO:0000256" key="10">
    <source>
        <dbReference type="ARBA" id="ARBA00052506"/>
    </source>
</evidence>
<dbReference type="SUPFAM" id="SSF55486">
    <property type="entry name" value="Metalloproteases ('zincins'), catalytic domain"/>
    <property type="match status" value="1"/>
</dbReference>
<dbReference type="GO" id="GO:0005829">
    <property type="term" value="C:cytosol"/>
    <property type="evidence" value="ECO:0007669"/>
    <property type="project" value="UniProtKB-ARBA"/>
</dbReference>
<dbReference type="GO" id="GO:0004180">
    <property type="term" value="F:carboxypeptidase activity"/>
    <property type="evidence" value="ECO:0007669"/>
    <property type="project" value="UniProtKB-KW"/>
</dbReference>
<dbReference type="OrthoDB" id="9773538at2"/>
<evidence type="ECO:0000256" key="16">
    <source>
        <dbReference type="SAM" id="SignalP"/>
    </source>
</evidence>
<feature type="chain" id="PRO_5011762338" description="Dipeptidyl carboxypeptidase" evidence="16">
    <location>
        <begin position="25"/>
        <end position="718"/>
    </location>
</feature>
<feature type="signal peptide" evidence="16">
    <location>
        <begin position="1"/>
        <end position="24"/>
    </location>
</feature>
<comment type="cofactor">
    <cofactor evidence="15">
        <name>Zn(2+)</name>
        <dbReference type="ChEBI" id="CHEBI:29105"/>
    </cofactor>
    <text evidence="15">Binds 1 zinc ion.</text>
</comment>
<dbReference type="Proteomes" id="UP000198575">
    <property type="component" value="Unassembled WGS sequence"/>
</dbReference>
<keyword evidence="7 15" id="KW-0378">Hydrolase</keyword>
<evidence type="ECO:0000259" key="17">
    <source>
        <dbReference type="Pfam" id="PF01432"/>
    </source>
</evidence>
<evidence type="ECO:0000256" key="15">
    <source>
        <dbReference type="RuleBase" id="RU003435"/>
    </source>
</evidence>
<evidence type="ECO:0000256" key="14">
    <source>
        <dbReference type="ARBA" id="ARBA00075608"/>
    </source>
</evidence>
<dbReference type="InterPro" id="IPR034005">
    <property type="entry name" value="M3A_DCP"/>
</dbReference>
<dbReference type="PROSITE" id="PS51257">
    <property type="entry name" value="PROKAR_LIPOPROTEIN"/>
    <property type="match status" value="1"/>
</dbReference>
<dbReference type="GO" id="GO:0046872">
    <property type="term" value="F:metal ion binding"/>
    <property type="evidence" value="ECO:0007669"/>
    <property type="project" value="UniProtKB-UniRule"/>
</dbReference>
<dbReference type="Gene3D" id="1.10.1370.40">
    <property type="match status" value="1"/>
</dbReference>
<evidence type="ECO:0000313" key="19">
    <source>
        <dbReference type="Proteomes" id="UP000198575"/>
    </source>
</evidence>
<dbReference type="Pfam" id="PF01432">
    <property type="entry name" value="Peptidase_M3"/>
    <property type="match status" value="1"/>
</dbReference>
<dbReference type="EMBL" id="FOVF01000002">
    <property type="protein sequence ID" value="SFM99515.1"/>
    <property type="molecule type" value="Genomic_DNA"/>
</dbReference>
<evidence type="ECO:0000256" key="3">
    <source>
        <dbReference type="ARBA" id="ARBA00022490"/>
    </source>
</evidence>
<evidence type="ECO:0000256" key="2">
    <source>
        <dbReference type="ARBA" id="ARBA00006040"/>
    </source>
</evidence>
<keyword evidence="9 15" id="KW-0482">Metalloprotease</keyword>
<dbReference type="NCBIfam" id="NF007624">
    <property type="entry name" value="PRK10280.1"/>
    <property type="match status" value="1"/>
</dbReference>
<dbReference type="GO" id="GO:0006508">
    <property type="term" value="P:proteolysis"/>
    <property type="evidence" value="ECO:0007669"/>
    <property type="project" value="UniProtKB-KW"/>
</dbReference>
<comment type="similarity">
    <text evidence="2 15">Belongs to the peptidase M3 family.</text>
</comment>
<evidence type="ECO:0000256" key="12">
    <source>
        <dbReference type="ARBA" id="ARBA00066668"/>
    </source>
</evidence>
<feature type="domain" description="Peptidase M3A/M3B catalytic" evidence="17">
    <location>
        <begin position="270"/>
        <end position="713"/>
    </location>
</feature>
<gene>
    <name evidence="18" type="ORF">SAMN05216289_1024</name>
</gene>